<comment type="caution">
    <text evidence="2">The sequence shown here is derived from an EMBL/GenBank/DDBJ whole genome shotgun (WGS) entry which is preliminary data.</text>
</comment>
<gene>
    <name evidence="2" type="ORF">Tci_622087</name>
</gene>
<accession>A0A699JRS2</accession>
<proteinExistence type="predicted"/>
<dbReference type="AlphaFoldDB" id="A0A699JRS2"/>
<name>A0A699JRS2_TANCI</name>
<protein>
    <submittedName>
        <fullName evidence="2">Uncharacterized protein</fullName>
    </submittedName>
</protein>
<evidence type="ECO:0000313" key="2">
    <source>
        <dbReference type="EMBL" id="GFA50115.1"/>
    </source>
</evidence>
<organism evidence="2">
    <name type="scientific">Tanacetum cinerariifolium</name>
    <name type="common">Dalmatian daisy</name>
    <name type="synonym">Chrysanthemum cinerariifolium</name>
    <dbReference type="NCBI Taxonomy" id="118510"/>
    <lineage>
        <taxon>Eukaryota</taxon>
        <taxon>Viridiplantae</taxon>
        <taxon>Streptophyta</taxon>
        <taxon>Embryophyta</taxon>
        <taxon>Tracheophyta</taxon>
        <taxon>Spermatophyta</taxon>
        <taxon>Magnoliopsida</taxon>
        <taxon>eudicotyledons</taxon>
        <taxon>Gunneridae</taxon>
        <taxon>Pentapetalae</taxon>
        <taxon>asterids</taxon>
        <taxon>campanulids</taxon>
        <taxon>Asterales</taxon>
        <taxon>Asteraceae</taxon>
        <taxon>Asteroideae</taxon>
        <taxon>Anthemideae</taxon>
        <taxon>Anthemidinae</taxon>
        <taxon>Tanacetum</taxon>
    </lineage>
</organism>
<sequence length="242" mass="25947">LLDTTVGRIVPLLHVAPDHAESELEASAERLFDEGGSGNQTDQGDSASVVVDASRASHPPKKLREDHETPSEAFVGCKSRSAIKRLLAGAMLNAKVRVTAIPTLPFVTAFVSFTPKREDGGYTDFMTEPQLCTISASQRFVISLDSSHYFGPTIAEAEVDSLFRSSAPIMTTATTINSTNDSVLVAKEKHVKRTLFSADSSLASGPDPKSGVFSDLTGSDFLVGVIRTFIDPDTDLQKVYVP</sequence>
<feature type="compositionally biased region" description="Low complexity" evidence="1">
    <location>
        <begin position="45"/>
        <end position="57"/>
    </location>
</feature>
<feature type="region of interest" description="Disordered" evidence="1">
    <location>
        <begin position="33"/>
        <end position="70"/>
    </location>
</feature>
<dbReference type="EMBL" id="BKCJ010435040">
    <property type="protein sequence ID" value="GFA50115.1"/>
    <property type="molecule type" value="Genomic_DNA"/>
</dbReference>
<evidence type="ECO:0000256" key="1">
    <source>
        <dbReference type="SAM" id="MobiDB-lite"/>
    </source>
</evidence>
<reference evidence="2" key="1">
    <citation type="journal article" date="2019" name="Sci. Rep.">
        <title>Draft genome of Tanacetum cinerariifolium, the natural source of mosquito coil.</title>
        <authorList>
            <person name="Yamashiro T."/>
            <person name="Shiraishi A."/>
            <person name="Satake H."/>
            <person name="Nakayama K."/>
        </authorList>
    </citation>
    <scope>NUCLEOTIDE SEQUENCE</scope>
</reference>
<feature type="non-terminal residue" evidence="2">
    <location>
        <position position="1"/>
    </location>
</feature>